<accession>A0A9P1JJB1</accession>
<reference evidence="2 3" key="1">
    <citation type="journal article" date="2011" name="Int. J. Syst. Evol. Microbiol.">
        <title>Relationship of Bacillus amyloliquefaciens clades associated with strains DSM 7T and FZB42T: a proposal for Bacillus amyloliquefaciens subsp. amyloliquefaciens subsp. nov. and Bacillus amyloliquefaciens subsp. plantarum subsp. nov. based on complete genome sequence comparisons.</title>
        <authorList>
            <person name="Borriss R."/>
            <person name="Chen X.H."/>
            <person name="Rueckert C."/>
            <person name="Blom J."/>
            <person name="Becker A."/>
            <person name="Baumgarth B."/>
            <person name="Fan B."/>
            <person name="Pukall R."/>
            <person name="Schumann P."/>
            <person name="Sproer C."/>
            <person name="Junge H."/>
            <person name="Vater J."/>
            <person name="Puhler A."/>
            <person name="Klenk H.P."/>
        </authorList>
    </citation>
    <scope>NUCLEOTIDE SEQUENCE [LARGE SCALE GENOMIC DNA]</scope>
    <source>
        <strain evidence="3">DSM 7</strain>
    </source>
</reference>
<gene>
    <name evidence="2" type="ordered locus">BAMF_2888</name>
</gene>
<dbReference type="KEGG" id="bao:BAMF_2888"/>
<sequence length="54" mass="6176">MKKNQKFIFSLILLSVAAIGIRSFWTNSFTTAVMAIVVLLTVYAIIKDMILRRK</sequence>
<reference evidence="3" key="2">
    <citation type="journal article" date="2011" name="J. Biotechnol.">
        <title>Genome sequence of B. amyloliquefaciens type strain DSM7(T) reveals differences to plant-associated B. amyloliquefaciens FZB42.</title>
        <authorList>
            <person name="Ruckert C."/>
            <person name="Blom J."/>
            <person name="Chen X."/>
            <person name="Reva O."/>
            <person name="Borriss R."/>
        </authorList>
    </citation>
    <scope>NUCLEOTIDE SEQUENCE [LARGE SCALE GENOMIC DNA]</scope>
    <source>
        <strain evidence="3">DSM 7</strain>
    </source>
</reference>
<evidence type="ECO:0000313" key="2">
    <source>
        <dbReference type="EMBL" id="CBI44014.1"/>
    </source>
</evidence>
<dbReference type="Proteomes" id="UP000006562">
    <property type="component" value="Chromosome"/>
</dbReference>
<evidence type="ECO:0000313" key="3">
    <source>
        <dbReference type="Proteomes" id="UP000006562"/>
    </source>
</evidence>
<keyword evidence="1" id="KW-0472">Membrane</keyword>
<protein>
    <submittedName>
        <fullName evidence="2">Uncharacterized protein</fullName>
    </submittedName>
</protein>
<dbReference type="AlphaFoldDB" id="A0A9P1JJB1"/>
<keyword evidence="1" id="KW-0812">Transmembrane</keyword>
<proteinExistence type="predicted"/>
<feature type="transmembrane region" description="Helical" evidence="1">
    <location>
        <begin position="28"/>
        <end position="46"/>
    </location>
</feature>
<dbReference type="EMBL" id="FN597644">
    <property type="protein sequence ID" value="CBI44014.1"/>
    <property type="molecule type" value="Genomic_DNA"/>
</dbReference>
<name>A0A9P1JJB1_BACAS</name>
<organism evidence="2 3">
    <name type="scientific">Bacillus amyloliquefaciens (strain ATCC 23350 / DSM 7 / BCRC 11601 / CCUG 28519 / NBRC 15535 / NRRL B-14393 / F)</name>
    <dbReference type="NCBI Taxonomy" id="692420"/>
    <lineage>
        <taxon>Bacteria</taxon>
        <taxon>Bacillati</taxon>
        <taxon>Bacillota</taxon>
        <taxon>Bacilli</taxon>
        <taxon>Bacillales</taxon>
        <taxon>Bacillaceae</taxon>
        <taxon>Bacillus</taxon>
        <taxon>Bacillus amyloliquefaciens group</taxon>
    </lineage>
</organism>
<keyword evidence="3" id="KW-1185">Reference proteome</keyword>
<keyword evidence="1" id="KW-1133">Transmembrane helix</keyword>
<evidence type="ECO:0000256" key="1">
    <source>
        <dbReference type="SAM" id="Phobius"/>
    </source>
</evidence>